<sequence length="2438" mass="266295">MPGHSSDETQGLPQSGTQVPPTMPRRGGPISKRSIPNARHVVVVASGKGGVGKSTVSVNLALALAKYGRVGLLDLDIFGPSIPKLMGLEGLGEPELTKSGSLVPLINHGIPCMSMGFLIPQSNDTAIVWRGLMVQKAAQQLLFDVDWRGHNEAENGLDVLVIDMPPGTGDIALTLGQLVQVSGAVVVSTPQDVSLIDVKKGVAMFRKVSVPILGTILNMAHYTCYKCQPPHKHYLFGSPDSFIKTTSEMGVPVLGQLPLAPHVSSGGDQGIPAMIQSSADDRKELGELKYLGYNKMENFVEAPTPTRPLKGLLAVPAQPTVGPRPKSLPQRFSIHHARRPSTSSPLASSQIQAESPRTPVNSHSGAPFEGREQAAESTFYKRLRIDVSEPVGNMSISPANRDVCLAARKGLFIIDLENPYETPRFIPQGGTWEVADVQWNPHPARSNLICSTSSQKLLIWDLNMPGQNAIMRRLHAHYRAITDINWHSFTPDVLSSCGIDSWIWTWDLVRVRKSDQFLGYALGTVGWIFWWDVLRNLSCVTASATQVKWNRQDPHLLASAHDTSLLIWDDRYGSVPLATIQAHDSRIYGIDWSRKERGAIISCSLDRKIKMWNVNWSSEELPCNGTSKFTPQNEIDTPYPVWRARNLPFGDGVLALPQRGAFHLEMFAWDAASDNSAVTRGAKLITSFEGHRDVVKEYVWRGSGGLDPSFDDREFQLVTWSKDNTLRLWPVDQQLMQECGHVPGSPIQVLMPRRGAINETYQVIPSTVPATPATPSLTAPFTHRSVLANIKTTQLGHLPVRQNGRKKKNPGFMTRGARVNGMDPVTWMSSVKVEREIDSGQNSMFGSRATSIERTSQAAGLARRRSDRSLSRSMDIEAEGEGDAEDLADEITSVSKALGNKVKFVKTDISKKRVCTVTLNGPWGETQSVFIRITFHFPPEYPKSRARSAMPTIDLEKNPEIALKERAYILRNLRKIRLHTRPCLEACLRFLLGVPDIYGRMYGGGVDTDSDSEGEQRQSRSGIVSHLSNHADNVPMPRRCQGIFGPNGELVCFFPAAPVIIRDGRTPSPSTTSRTGTGTGTGSASRIRPFAPSAIVSHALRGLSQLAVDKPTISTNHSKARDAAGILRFSDHLFARTSMSRPRHSDSVNSWNSTNKPAQVAQTHTFVVIKNLTHLIPVDRVLAEKYVILEKNPAALCRANASVAREHSRHDHERIWKTLATVFQQVVPLYHGLQGDAKNAALRTFDEKKQVSIEDAYKSVQWGYNPLAKQIVKQIYADVAEQKDLQMLAMISIVLLSADIAAGPKVRPLRKDLNSAAPVRISIDYFSLRKRAPRMTPTDSPTWPKSASVANISPASHSLSSSGNSKNSWQSYINNRFRLGSMPDIQAAVSAASKGDSPGSSRAGSAGMRLLNVVASIPVPGGGRLTGQASQPPPANTNDSARRRQSMMSTATLDSSTSGRAPSDLSSGRLSVHFNHTPHRRSSMVTRTPVAKPVYSSKAVAVGYRPTEHDEEDLPTMVPFIESDAVARHHRHIMAYAELLAQWGLNYKSTEVRKSIPNLQKSKVEATVELRDAGKILAVERSCITCASTSDGLKPFGTCSYDHNWSSSMKCTVCRLPARGLTKPCLICMHVTHMACWKRVHKYVKSCPSGCGCLCNSAQSGFEVNSKDAPSDESMSPPLQPGSGEPSQVTSPDALARDTLHPPWALSKLFAMGYNDGQWREGNGWRDDKGGRGKWRDDVPERWDNHGDSKRRRTDHHDARDDRAHAHGGDSNQGWDHGGYYEDYSGEEYPRDDGAYDRGKRDRGRMVPSELSAHVIFLGLDQEFNEADLTAFLATHHAYPTSVTIIRDRNTGLSKSFGFAEFTSPEAARVFVEPNFPFVYVPPKASQLAQGYSEDAGRRVKIDYSQSAQPRGPAGNRMHNDGTRDIGNTQAPVVLLRGVDFQATVGEIAEAVRESTGPKCDGLKGARKVMLIRDKQTKASLGFAFVEYVSNTAASRLLAATMSAELHPSGFRIGSRAIAASFAHPSSFQPLDNRPPDEYSLVCTQAVGGSETGWCSYWDQTAFAEAQEFQVDQETIAALTAPAAPEAEKKKEKKKEKTKNSAQKLAESTGLTVISDLGDASAPSAVPQLSKPLSLSLNKAGEGDKKVVIGLQKPNNPGVFGHDDAPVDEESGPDPSKPKVTIWKANPLMQGKKVFGNINKWNNAQGELSGKKQHESPAVVAAAAPAPSNLDTIPSKPAEASAPVAEELPYGDSNAMTCLLCSRQFKTVEMLKRHSNESELHKTNLGKPELVESAKAKVEAARQAQASTSGADKPKYRDRAAERRVALRQPDHPIPEASQTDKKRKWAEGPPPPAPPPAPPVQPGKDDNNVGNKLLKKMGWSEGVGLGAGGDGRVNPIETAIYEQGVGIGASKAKEVTNFQGYREMAKDSARERYNATQ</sequence>
<evidence type="ECO:0000313" key="13">
    <source>
        <dbReference type="EMBL" id="KAF8682447.1"/>
    </source>
</evidence>
<protein>
    <submittedName>
        <fullName evidence="13">WD40 repeats protein</fullName>
    </submittedName>
</protein>
<feature type="domain" description="RRM" evidence="11">
    <location>
        <begin position="1813"/>
        <end position="1907"/>
    </location>
</feature>
<feature type="region of interest" description="Disordered" evidence="10">
    <location>
        <begin position="1665"/>
        <end position="1695"/>
    </location>
</feature>
<dbReference type="SUPFAM" id="SSF54928">
    <property type="entry name" value="RNA-binding domain, RBD"/>
    <property type="match status" value="1"/>
</dbReference>
<keyword evidence="4" id="KW-0547">Nucleotide-binding</keyword>
<feature type="region of interest" description="Disordered" evidence="10">
    <location>
        <begin position="1"/>
        <end position="33"/>
    </location>
</feature>
<feature type="compositionally biased region" description="Polar residues" evidence="10">
    <location>
        <begin position="340"/>
        <end position="364"/>
    </location>
</feature>
<evidence type="ECO:0000256" key="7">
    <source>
        <dbReference type="ARBA" id="ARBA00023014"/>
    </source>
</evidence>
<dbReference type="GO" id="GO:0051536">
    <property type="term" value="F:iron-sulfur cluster binding"/>
    <property type="evidence" value="ECO:0007669"/>
    <property type="project" value="UniProtKB-KW"/>
</dbReference>
<feature type="domain" description="G-patch" evidence="12">
    <location>
        <begin position="2367"/>
        <end position="2413"/>
    </location>
</feature>
<dbReference type="GO" id="GO:0005524">
    <property type="term" value="F:ATP binding"/>
    <property type="evidence" value="ECO:0007669"/>
    <property type="project" value="UniProtKB-KW"/>
</dbReference>
<comment type="caution">
    <text evidence="13">The sequence shown here is derived from an EMBL/GenBank/DDBJ whole genome shotgun (WGS) entry which is preliminary data.</text>
</comment>
<dbReference type="InterPro" id="IPR036322">
    <property type="entry name" value="WD40_repeat_dom_sf"/>
</dbReference>
<evidence type="ECO:0000256" key="9">
    <source>
        <dbReference type="PROSITE-ProRule" id="PRU00221"/>
    </source>
</evidence>
<dbReference type="InterPro" id="IPR000467">
    <property type="entry name" value="G_patch_dom"/>
</dbReference>
<dbReference type="GO" id="GO:0034198">
    <property type="term" value="P:cellular response to amino acid starvation"/>
    <property type="evidence" value="ECO:0007669"/>
    <property type="project" value="TreeGrafter"/>
</dbReference>
<dbReference type="PROSITE" id="PS00678">
    <property type="entry name" value="WD_REPEATS_1"/>
    <property type="match status" value="1"/>
</dbReference>
<dbReference type="PROSITE" id="PS50294">
    <property type="entry name" value="WD_REPEATS_REGION"/>
    <property type="match status" value="1"/>
</dbReference>
<dbReference type="Pfam" id="PF10609">
    <property type="entry name" value="ParA"/>
    <property type="match status" value="1"/>
</dbReference>
<gene>
    <name evidence="13" type="ORF">RHS04_02589</name>
</gene>
<dbReference type="PROSITE" id="PS50082">
    <property type="entry name" value="WD_REPEATS_2"/>
    <property type="match status" value="1"/>
</dbReference>
<dbReference type="SUPFAM" id="SSF50978">
    <property type="entry name" value="WD40 repeat-like"/>
    <property type="match status" value="1"/>
</dbReference>
<dbReference type="Gene3D" id="2.130.10.10">
    <property type="entry name" value="YVTN repeat-like/Quinoprotein amine dehydrogenase"/>
    <property type="match status" value="1"/>
</dbReference>
<dbReference type="FunFam" id="3.40.50.300:FF:001119">
    <property type="entry name" value="Iron-sulfur cluster carrier protein"/>
    <property type="match status" value="1"/>
</dbReference>
<dbReference type="EMBL" id="JACYCC010000035">
    <property type="protein sequence ID" value="KAF8682447.1"/>
    <property type="molecule type" value="Genomic_DNA"/>
</dbReference>
<dbReference type="PANTHER" id="PTHR46170">
    <property type="entry name" value="GATOR COMPLEX PROTEIN WDR59"/>
    <property type="match status" value="1"/>
</dbReference>
<feature type="compositionally biased region" description="Basic and acidic residues" evidence="10">
    <location>
        <begin position="1723"/>
        <end position="1748"/>
    </location>
</feature>
<organism evidence="13 14">
    <name type="scientific">Rhizoctonia solani</name>
    <dbReference type="NCBI Taxonomy" id="456999"/>
    <lineage>
        <taxon>Eukaryota</taxon>
        <taxon>Fungi</taxon>
        <taxon>Dikarya</taxon>
        <taxon>Basidiomycota</taxon>
        <taxon>Agaricomycotina</taxon>
        <taxon>Agaricomycetes</taxon>
        <taxon>Cantharellales</taxon>
        <taxon>Ceratobasidiaceae</taxon>
        <taxon>Rhizoctonia</taxon>
    </lineage>
</organism>
<evidence type="ECO:0000259" key="12">
    <source>
        <dbReference type="PROSITE" id="PS50174"/>
    </source>
</evidence>
<dbReference type="Gene3D" id="3.30.70.330">
    <property type="match status" value="2"/>
</dbReference>
<dbReference type="InterPro" id="IPR019591">
    <property type="entry name" value="Mrp/NBP35_ATP-bd"/>
</dbReference>
<evidence type="ECO:0000256" key="3">
    <source>
        <dbReference type="ARBA" id="ARBA00022737"/>
    </source>
</evidence>
<dbReference type="Pfam" id="PF17120">
    <property type="entry name" value="zf-RING_16"/>
    <property type="match status" value="1"/>
</dbReference>
<feature type="repeat" description="WD" evidence="9">
    <location>
        <begin position="580"/>
        <end position="615"/>
    </location>
</feature>
<dbReference type="PROSITE" id="PS50102">
    <property type="entry name" value="RRM"/>
    <property type="match status" value="2"/>
</dbReference>
<evidence type="ECO:0000256" key="10">
    <source>
        <dbReference type="SAM" id="MobiDB-lite"/>
    </source>
</evidence>
<dbReference type="InterPro" id="IPR035979">
    <property type="entry name" value="RBD_domain_sf"/>
</dbReference>
<dbReference type="SUPFAM" id="SSF52540">
    <property type="entry name" value="P-loop containing nucleoside triphosphate hydrolases"/>
    <property type="match status" value="1"/>
</dbReference>
<dbReference type="InterPro" id="IPR049566">
    <property type="entry name" value="WDR59_RTC1-like_RING_Znf"/>
</dbReference>
<feature type="region of interest" description="Disordered" evidence="10">
    <location>
        <begin position="1333"/>
        <end position="1366"/>
    </location>
</feature>
<dbReference type="SMART" id="SM00320">
    <property type="entry name" value="WD40"/>
    <property type="match status" value="5"/>
</dbReference>
<feature type="compositionally biased region" description="Low complexity" evidence="10">
    <location>
        <begin position="1066"/>
        <end position="1076"/>
    </location>
</feature>
<dbReference type="InterPro" id="IPR000504">
    <property type="entry name" value="RRM_dom"/>
</dbReference>
<keyword evidence="3" id="KW-0677">Repeat</keyword>
<feature type="region of interest" description="Disordered" evidence="10">
    <location>
        <begin position="1419"/>
        <end position="1486"/>
    </location>
</feature>
<dbReference type="GO" id="GO:0016226">
    <property type="term" value="P:iron-sulfur cluster assembly"/>
    <property type="evidence" value="ECO:0007669"/>
    <property type="project" value="InterPro"/>
</dbReference>
<accession>A0A8H7LJH1</accession>
<dbReference type="GO" id="GO:0046872">
    <property type="term" value="F:metal ion binding"/>
    <property type="evidence" value="ECO:0007669"/>
    <property type="project" value="UniProtKB-KW"/>
</dbReference>
<feature type="region of interest" description="Disordered" evidence="10">
    <location>
        <begin position="336"/>
        <end position="373"/>
    </location>
</feature>
<evidence type="ECO:0000256" key="5">
    <source>
        <dbReference type="ARBA" id="ARBA00022840"/>
    </source>
</evidence>
<dbReference type="Pfam" id="PF01585">
    <property type="entry name" value="G-patch"/>
    <property type="match status" value="1"/>
</dbReference>
<dbReference type="GO" id="GO:0035591">
    <property type="term" value="F:signaling adaptor activity"/>
    <property type="evidence" value="ECO:0007669"/>
    <property type="project" value="TreeGrafter"/>
</dbReference>
<keyword evidence="7" id="KW-0411">Iron-sulfur</keyword>
<dbReference type="SMART" id="SM00443">
    <property type="entry name" value="G_patch"/>
    <property type="match status" value="1"/>
</dbReference>
<dbReference type="InterPro" id="IPR033756">
    <property type="entry name" value="YlxH/NBP35"/>
</dbReference>
<dbReference type="Pfam" id="PF00400">
    <property type="entry name" value="WD40"/>
    <property type="match status" value="1"/>
</dbReference>
<feature type="compositionally biased region" description="Polar residues" evidence="10">
    <location>
        <begin position="8"/>
        <end position="20"/>
    </location>
</feature>
<keyword evidence="8" id="KW-0694">RNA-binding</keyword>
<keyword evidence="1 9" id="KW-0853">WD repeat</keyword>
<feature type="region of interest" description="Disordered" evidence="10">
    <location>
        <begin position="2294"/>
        <end position="2373"/>
    </location>
</feature>
<evidence type="ECO:0000256" key="6">
    <source>
        <dbReference type="ARBA" id="ARBA00023004"/>
    </source>
</evidence>
<evidence type="ECO:0000313" key="14">
    <source>
        <dbReference type="Proteomes" id="UP000650582"/>
    </source>
</evidence>
<dbReference type="GO" id="GO:1904263">
    <property type="term" value="P:positive regulation of TORC1 signaling"/>
    <property type="evidence" value="ECO:0007669"/>
    <property type="project" value="TreeGrafter"/>
</dbReference>
<dbReference type="InterPro" id="IPR012677">
    <property type="entry name" value="Nucleotide-bd_a/b_plait_sf"/>
</dbReference>
<evidence type="ECO:0000256" key="1">
    <source>
        <dbReference type="ARBA" id="ARBA00022574"/>
    </source>
</evidence>
<feature type="compositionally biased region" description="Basic and acidic residues" evidence="10">
    <location>
        <begin position="1755"/>
        <end position="1768"/>
    </location>
</feature>
<dbReference type="GO" id="GO:0005774">
    <property type="term" value="C:vacuolar membrane"/>
    <property type="evidence" value="ECO:0007669"/>
    <property type="project" value="TreeGrafter"/>
</dbReference>
<feature type="compositionally biased region" description="Polar residues" evidence="10">
    <location>
        <begin position="1446"/>
        <end position="1469"/>
    </location>
</feature>
<keyword evidence="5" id="KW-0067">ATP-binding</keyword>
<evidence type="ECO:0000256" key="2">
    <source>
        <dbReference type="ARBA" id="ARBA00022723"/>
    </source>
</evidence>
<dbReference type="GO" id="GO:0003723">
    <property type="term" value="F:RNA binding"/>
    <property type="evidence" value="ECO:0007669"/>
    <property type="project" value="UniProtKB-UniRule"/>
</dbReference>
<keyword evidence="2" id="KW-0479">Metal-binding</keyword>
<feature type="region of interest" description="Disordered" evidence="10">
    <location>
        <begin position="1063"/>
        <end position="1087"/>
    </location>
</feature>
<feature type="region of interest" description="Disordered" evidence="10">
    <location>
        <begin position="2152"/>
        <end position="2179"/>
    </location>
</feature>
<reference evidence="13" key="1">
    <citation type="submission" date="2020-09" db="EMBL/GenBank/DDBJ databases">
        <title>Comparative genome analyses of four rice-infecting Rhizoctonia solani isolates reveal extensive enrichment of homogalacturonan modification genes.</title>
        <authorList>
            <person name="Lee D.-Y."/>
            <person name="Jeon J."/>
            <person name="Kim K.-T."/>
            <person name="Cheong K."/>
            <person name="Song H."/>
            <person name="Choi G."/>
            <person name="Ko J."/>
            <person name="Opiyo S.O."/>
            <person name="Zuo S."/>
            <person name="Madhav S."/>
            <person name="Lee Y.-H."/>
            <person name="Wang G.-L."/>
        </authorList>
    </citation>
    <scope>NUCLEOTIDE SEQUENCE</scope>
    <source>
        <strain evidence="13">AG1-IA YN-7</strain>
    </source>
</reference>
<dbReference type="InterPro" id="IPR049567">
    <property type="entry name" value="WDR59-like"/>
</dbReference>
<dbReference type="GO" id="GO:0035859">
    <property type="term" value="C:Seh1-associated complex"/>
    <property type="evidence" value="ECO:0007669"/>
    <property type="project" value="TreeGrafter"/>
</dbReference>
<name>A0A8H7LJH1_9AGAM</name>
<dbReference type="InterPro" id="IPR019775">
    <property type="entry name" value="WD40_repeat_CS"/>
</dbReference>
<feature type="compositionally biased region" description="Pro residues" evidence="10">
    <location>
        <begin position="2349"/>
        <end position="2362"/>
    </location>
</feature>
<feature type="region of interest" description="Disordered" evidence="10">
    <location>
        <begin position="2080"/>
        <end position="2105"/>
    </location>
</feature>
<dbReference type="Proteomes" id="UP000650582">
    <property type="component" value="Unassembled WGS sequence"/>
</dbReference>
<dbReference type="InterPro" id="IPR015943">
    <property type="entry name" value="WD40/YVTN_repeat-like_dom_sf"/>
</dbReference>
<feature type="region of interest" description="Disordered" evidence="10">
    <location>
        <begin position="840"/>
        <end position="882"/>
    </location>
</feature>
<dbReference type="GO" id="GO:0140663">
    <property type="term" value="F:ATP-dependent FeS chaperone activity"/>
    <property type="evidence" value="ECO:0007669"/>
    <property type="project" value="InterPro"/>
</dbReference>
<evidence type="ECO:0000256" key="8">
    <source>
        <dbReference type="PROSITE-ProRule" id="PRU00176"/>
    </source>
</evidence>
<feature type="compositionally biased region" description="Polar residues" evidence="10">
    <location>
        <begin position="1337"/>
        <end position="1350"/>
    </location>
</feature>
<feature type="domain" description="RRM" evidence="11">
    <location>
        <begin position="1932"/>
        <end position="2025"/>
    </location>
</feature>
<feature type="compositionally biased region" description="Basic and acidic residues" evidence="10">
    <location>
        <begin position="2312"/>
        <end position="2334"/>
    </location>
</feature>
<dbReference type="Gene3D" id="3.40.50.300">
    <property type="entry name" value="P-loop containing nucleotide triphosphate hydrolases"/>
    <property type="match status" value="1"/>
</dbReference>
<feature type="compositionally biased region" description="Polar residues" evidence="10">
    <location>
        <begin position="840"/>
        <end position="858"/>
    </location>
</feature>
<proteinExistence type="inferred from homology"/>
<dbReference type="PANTHER" id="PTHR46170:SF1">
    <property type="entry name" value="GATOR COMPLEX PROTEIN WDR59"/>
    <property type="match status" value="1"/>
</dbReference>
<dbReference type="InterPro" id="IPR027417">
    <property type="entry name" value="P-loop_NTPase"/>
</dbReference>
<evidence type="ECO:0000256" key="4">
    <source>
        <dbReference type="ARBA" id="ARBA00022741"/>
    </source>
</evidence>
<dbReference type="HAMAP" id="MF_02040">
    <property type="entry name" value="Mrp_NBP35"/>
    <property type="match status" value="1"/>
</dbReference>
<keyword evidence="6" id="KW-0408">Iron</keyword>
<dbReference type="SMART" id="SM00360">
    <property type="entry name" value="RRM"/>
    <property type="match status" value="2"/>
</dbReference>
<evidence type="ECO:0000259" key="11">
    <source>
        <dbReference type="PROSITE" id="PS50102"/>
    </source>
</evidence>
<dbReference type="InterPro" id="IPR001680">
    <property type="entry name" value="WD40_rpt"/>
</dbReference>
<feature type="region of interest" description="Disordered" evidence="10">
    <location>
        <begin position="1720"/>
        <end position="1781"/>
    </location>
</feature>
<dbReference type="CDD" id="cd02037">
    <property type="entry name" value="Mrp_NBP35"/>
    <property type="match status" value="1"/>
</dbReference>
<dbReference type="PROSITE" id="PS50174">
    <property type="entry name" value="G_PATCH"/>
    <property type="match status" value="1"/>
</dbReference>
<feature type="compositionally biased region" description="Low complexity" evidence="10">
    <location>
        <begin position="1351"/>
        <end position="1366"/>
    </location>
</feature>